<evidence type="ECO:0000256" key="1">
    <source>
        <dbReference type="SAM" id="MobiDB-lite"/>
    </source>
</evidence>
<evidence type="ECO:0000313" key="3">
    <source>
        <dbReference type="Proteomes" id="UP000077381"/>
    </source>
</evidence>
<dbReference type="EMBL" id="LOHS01000081">
    <property type="protein sequence ID" value="OAH13192.1"/>
    <property type="molecule type" value="Genomic_DNA"/>
</dbReference>
<reference evidence="2 3" key="1">
    <citation type="submission" date="2015-12" db="EMBL/GenBank/DDBJ databases">
        <title>Genome sequence of Streptomyces sp. G25.</title>
        <authorList>
            <person name="Poehlein A."/>
            <person name="Roettig A."/>
            <person name="Hiessl S."/>
            <person name="Hauschild P."/>
            <person name="Schauer J."/>
            <person name="Madkour M.H."/>
            <person name="Al-Ansari A.M."/>
            <person name="Almakishah N.H."/>
            <person name="Steinbuechel A."/>
            <person name="Daniel R."/>
        </authorList>
    </citation>
    <scope>NUCLEOTIDE SEQUENCE [LARGE SCALE GENOMIC DNA]</scope>
    <source>
        <strain evidence="3">G25(2015)</strain>
    </source>
</reference>
<dbReference type="RefSeq" id="WP_067278474.1">
    <property type="nucleotide sequence ID" value="NZ_LOHS01000081.1"/>
</dbReference>
<dbReference type="PATRIC" id="fig|1716141.3.peg.3692"/>
<sequence length="290" mass="29023">MPGASPTSDPQPADPQPADPQSARGAADDPLTRLESLLATAVRADRIDVEAEERAIAAFRAARDGAGRSSSRTRARDDWRPRGWRRPGRSLRAVVGALLASVTLGGVAVASMGVLGTSSDDGHRERPRTQQTAQEPTAGAESAAAPSRGGTTPPESSPAAGDRGRDKAAGPGNGKALCRAYASAQGRGRALDATAWRRLVDAAGGEASVKAYCDKRLAPGKGAKKKRTGSAAADSATGSTAGATGSSGKTTQKTAEAARKSTVAEKKSRGKSGASAKAESGAATAAGAGG</sequence>
<accession>A0A177HQA5</accession>
<dbReference type="AlphaFoldDB" id="A0A177HQA5"/>
<evidence type="ECO:0000313" key="2">
    <source>
        <dbReference type="EMBL" id="OAH13192.1"/>
    </source>
</evidence>
<feature type="compositionally biased region" description="Low complexity" evidence="1">
    <location>
        <begin position="1"/>
        <end position="11"/>
    </location>
</feature>
<dbReference type="OrthoDB" id="4338180at2"/>
<comment type="caution">
    <text evidence="2">The sequence shown here is derived from an EMBL/GenBank/DDBJ whole genome shotgun (WGS) entry which is preliminary data.</text>
</comment>
<feature type="compositionally biased region" description="Low complexity" evidence="1">
    <location>
        <begin position="271"/>
        <end position="290"/>
    </location>
</feature>
<feature type="region of interest" description="Disordered" evidence="1">
    <location>
        <begin position="60"/>
        <end position="86"/>
    </location>
</feature>
<protein>
    <submittedName>
        <fullName evidence="2">Uncharacterized protein</fullName>
    </submittedName>
</protein>
<dbReference type="STRING" id="1716141.STSP_35170"/>
<name>A0A177HQA5_9ACTN</name>
<feature type="region of interest" description="Disordered" evidence="1">
    <location>
        <begin position="115"/>
        <end position="172"/>
    </location>
</feature>
<feature type="region of interest" description="Disordered" evidence="1">
    <location>
        <begin position="220"/>
        <end position="290"/>
    </location>
</feature>
<keyword evidence="3" id="KW-1185">Reference proteome</keyword>
<gene>
    <name evidence="2" type="ORF">STSP_35170</name>
</gene>
<feature type="region of interest" description="Disordered" evidence="1">
    <location>
        <begin position="1"/>
        <end position="31"/>
    </location>
</feature>
<organism evidence="2 3">
    <name type="scientific">Streptomyces jeddahensis</name>
    <dbReference type="NCBI Taxonomy" id="1716141"/>
    <lineage>
        <taxon>Bacteria</taxon>
        <taxon>Bacillati</taxon>
        <taxon>Actinomycetota</taxon>
        <taxon>Actinomycetes</taxon>
        <taxon>Kitasatosporales</taxon>
        <taxon>Streptomycetaceae</taxon>
        <taxon>Streptomyces</taxon>
    </lineage>
</organism>
<proteinExistence type="predicted"/>
<feature type="compositionally biased region" description="Low complexity" evidence="1">
    <location>
        <begin position="229"/>
        <end position="255"/>
    </location>
</feature>
<feature type="compositionally biased region" description="Basic and acidic residues" evidence="1">
    <location>
        <begin position="256"/>
        <end position="267"/>
    </location>
</feature>
<dbReference type="Proteomes" id="UP000077381">
    <property type="component" value="Unassembled WGS sequence"/>
</dbReference>